<gene>
    <name evidence="1" type="ORF">MJA45_22650</name>
</gene>
<dbReference type="SUPFAM" id="SSF88723">
    <property type="entry name" value="PIN domain-like"/>
    <property type="match status" value="1"/>
</dbReference>
<reference evidence="1 2" key="1">
    <citation type="submission" date="2022-02" db="EMBL/GenBank/DDBJ databases">
        <title>Paenibacillus sp. MBLB1776 Whole Genome Shotgun Sequencing.</title>
        <authorList>
            <person name="Hwang C.Y."/>
            <person name="Cho E.-S."/>
            <person name="Seo M.-J."/>
        </authorList>
    </citation>
    <scope>NUCLEOTIDE SEQUENCE [LARGE SCALE GENOMIC DNA]</scope>
    <source>
        <strain evidence="1 2">MBLB1776</strain>
    </source>
</reference>
<proteinExistence type="predicted"/>
<evidence type="ECO:0000313" key="2">
    <source>
        <dbReference type="Proteomes" id="UP001305702"/>
    </source>
</evidence>
<evidence type="ECO:0000313" key="1">
    <source>
        <dbReference type="EMBL" id="WNQ10394.1"/>
    </source>
</evidence>
<dbReference type="KEGG" id="paun:MJA45_22650"/>
<keyword evidence="2" id="KW-1185">Reference proteome</keyword>
<evidence type="ECO:0008006" key="3">
    <source>
        <dbReference type="Google" id="ProtNLM"/>
    </source>
</evidence>
<dbReference type="InterPro" id="IPR029060">
    <property type="entry name" value="PIN-like_dom_sf"/>
</dbReference>
<protein>
    <recommendedName>
        <fullName evidence="3">PIN domain-containing protein</fullName>
    </recommendedName>
</protein>
<dbReference type="AlphaFoldDB" id="A0AA96RGT5"/>
<sequence>MNVTENSAVTSAPWDFEQSVFLDDTSLKSFMNPDHEHYAKARSFFLDLDDLDRTFVTTSYIVFDTHDWLRNNFGYTQAEFFLNTIEKAISRGKIEVISGNERLEQEAKKLLLQFPDCQFSLGEAVTAVVMLTYRIKRIFTFNRNFQSLTNLYDQIKIIPSTTSA</sequence>
<name>A0AA96RGT5_9BACL</name>
<accession>A0AA96RGT5</accession>
<dbReference type="Gene3D" id="3.40.50.1010">
    <property type="entry name" value="5'-nuclease"/>
    <property type="match status" value="1"/>
</dbReference>
<dbReference type="CDD" id="cd09854">
    <property type="entry name" value="PIN_VapC-like"/>
    <property type="match status" value="1"/>
</dbReference>
<organism evidence="1 2">
    <name type="scientific">Paenibacillus aurantius</name>
    <dbReference type="NCBI Taxonomy" id="2918900"/>
    <lineage>
        <taxon>Bacteria</taxon>
        <taxon>Bacillati</taxon>
        <taxon>Bacillota</taxon>
        <taxon>Bacilli</taxon>
        <taxon>Bacillales</taxon>
        <taxon>Paenibacillaceae</taxon>
        <taxon>Paenibacillus</taxon>
    </lineage>
</organism>
<dbReference type="RefSeq" id="WP_315604168.1">
    <property type="nucleotide sequence ID" value="NZ_CP130318.1"/>
</dbReference>
<dbReference type="EMBL" id="CP130318">
    <property type="protein sequence ID" value="WNQ10394.1"/>
    <property type="molecule type" value="Genomic_DNA"/>
</dbReference>
<dbReference type="Proteomes" id="UP001305702">
    <property type="component" value="Chromosome"/>
</dbReference>